<organism evidence="2 3">
    <name type="scientific">Paludibacterium paludis</name>
    <dbReference type="NCBI Taxonomy" id="1225769"/>
    <lineage>
        <taxon>Bacteria</taxon>
        <taxon>Pseudomonadati</taxon>
        <taxon>Pseudomonadota</taxon>
        <taxon>Betaproteobacteria</taxon>
        <taxon>Neisseriales</taxon>
        <taxon>Chromobacteriaceae</taxon>
        <taxon>Paludibacterium</taxon>
    </lineage>
</organism>
<dbReference type="InterPro" id="IPR005883">
    <property type="entry name" value="PilM"/>
</dbReference>
<dbReference type="GO" id="GO:0051301">
    <property type="term" value="P:cell division"/>
    <property type="evidence" value="ECO:0007669"/>
    <property type="project" value="InterPro"/>
</dbReference>
<reference evidence="2" key="2">
    <citation type="submission" date="2020-09" db="EMBL/GenBank/DDBJ databases">
        <authorList>
            <person name="Sun Q."/>
            <person name="Kim S."/>
        </authorList>
    </citation>
    <scope>NUCLEOTIDE SEQUENCE</scope>
    <source>
        <strain evidence="2">KCTC 32182</strain>
    </source>
</reference>
<dbReference type="NCBIfam" id="TIGR01175">
    <property type="entry name" value="pilM"/>
    <property type="match status" value="1"/>
</dbReference>
<dbReference type="Gene3D" id="3.30.420.40">
    <property type="match status" value="2"/>
</dbReference>
<name>A0A918UA97_9NEIS</name>
<dbReference type="Proteomes" id="UP000645257">
    <property type="component" value="Unassembled WGS sequence"/>
</dbReference>
<gene>
    <name evidence="2" type="primary">pilM</name>
    <name evidence="2" type="ORF">GCM10011289_19780</name>
</gene>
<dbReference type="InterPro" id="IPR050696">
    <property type="entry name" value="FtsA/MreB"/>
</dbReference>
<dbReference type="EMBL" id="BMYX01000010">
    <property type="protein sequence ID" value="GGY16529.1"/>
    <property type="molecule type" value="Genomic_DNA"/>
</dbReference>
<dbReference type="SMART" id="SM00842">
    <property type="entry name" value="FtsA"/>
    <property type="match status" value="1"/>
</dbReference>
<evidence type="ECO:0000313" key="3">
    <source>
        <dbReference type="Proteomes" id="UP000645257"/>
    </source>
</evidence>
<dbReference type="InterPro" id="IPR043129">
    <property type="entry name" value="ATPase_NBD"/>
</dbReference>
<dbReference type="Pfam" id="PF11104">
    <property type="entry name" value="PilM_2"/>
    <property type="match status" value="1"/>
</dbReference>
<proteinExistence type="predicted"/>
<dbReference type="PANTHER" id="PTHR32432">
    <property type="entry name" value="CELL DIVISION PROTEIN FTSA-RELATED"/>
    <property type="match status" value="1"/>
</dbReference>
<dbReference type="PIRSF" id="PIRSF019169">
    <property type="entry name" value="PilM"/>
    <property type="match status" value="1"/>
</dbReference>
<dbReference type="Gene3D" id="3.30.1490.300">
    <property type="match status" value="1"/>
</dbReference>
<dbReference type="SUPFAM" id="SSF53067">
    <property type="entry name" value="Actin-like ATPase domain"/>
    <property type="match status" value="2"/>
</dbReference>
<evidence type="ECO:0000313" key="2">
    <source>
        <dbReference type="EMBL" id="GGY16529.1"/>
    </source>
</evidence>
<accession>A0A918UA97</accession>
<dbReference type="RefSeq" id="WP_189533823.1">
    <property type="nucleotide sequence ID" value="NZ_BMYX01000010.1"/>
</dbReference>
<dbReference type="PANTHER" id="PTHR32432:SF3">
    <property type="entry name" value="ETHANOLAMINE UTILIZATION PROTEIN EUTJ"/>
    <property type="match status" value="1"/>
</dbReference>
<reference evidence="2" key="1">
    <citation type="journal article" date="2014" name="Int. J. Syst. Evol. Microbiol.">
        <title>Complete genome sequence of Corynebacterium casei LMG S-19264T (=DSM 44701T), isolated from a smear-ripened cheese.</title>
        <authorList>
            <consortium name="US DOE Joint Genome Institute (JGI-PGF)"/>
            <person name="Walter F."/>
            <person name="Albersmeier A."/>
            <person name="Kalinowski J."/>
            <person name="Ruckert C."/>
        </authorList>
    </citation>
    <scope>NUCLEOTIDE SEQUENCE</scope>
    <source>
        <strain evidence="2">KCTC 32182</strain>
    </source>
</reference>
<comment type="caution">
    <text evidence="2">The sequence shown here is derived from an EMBL/GenBank/DDBJ whole genome shotgun (WGS) entry which is preliminary data.</text>
</comment>
<keyword evidence="3" id="KW-1185">Reference proteome</keyword>
<feature type="domain" description="SHS2" evidence="1">
    <location>
        <begin position="26"/>
        <end position="192"/>
    </location>
</feature>
<dbReference type="InterPro" id="IPR003494">
    <property type="entry name" value="SHS2_FtsA"/>
</dbReference>
<protein>
    <submittedName>
        <fullName evidence="2">Fimbrial assembly protein</fullName>
    </submittedName>
</protein>
<dbReference type="AlphaFoldDB" id="A0A918UA97"/>
<sequence length="364" mass="39644">MLAEFFEKSAGWLQRAGLRHAAAQPLIGVDIGSSSVKLVELSRTGRAIRLDRYRIEPLPAGAVEEGAFHDIEAIAEAIASAWQALGTSTRETALAIPTAMAIYKKVSIPASDADVLEERVRNEAAGLIPFPIDEVNLDFQVLGAAQGNLDDLEVMLCAARRERVEERVAAVELAGLSARVVDVECFASMTALEQIRLQMPDQGLDQTFALFEIGASRIHCSVVRNGEQLHYRDLTFGGQQLTRDIQRRLGVETTRSGLPGGVEAELIHPFIDTLAMEVQRALQFFYTMVSQNRYGRIDYILLAGGSSLLPGLDDAVALRTQISTMLANPFATMIQGRDVAIKDLLADAPSLLVATGLALRRFDL</sequence>
<dbReference type="CDD" id="cd24049">
    <property type="entry name" value="ASKHA_NBD_PilM"/>
    <property type="match status" value="1"/>
</dbReference>
<evidence type="ECO:0000259" key="1">
    <source>
        <dbReference type="SMART" id="SM00842"/>
    </source>
</evidence>